<proteinExistence type="predicted"/>
<sequence length="104" mass="11722">QSIAIKTMNTSSDRGERQEEVDSYDDNSFYKQHKGPGIGPKEPAGANDFPADKSRGFNFSPFIVQPCNYYISYLPNTLLNLSNFLCLNCCFSNKLNILIARFIT</sequence>
<feature type="region of interest" description="Disordered" evidence="1">
    <location>
        <begin position="1"/>
        <end position="47"/>
    </location>
</feature>
<feature type="compositionally biased region" description="Polar residues" evidence="1">
    <location>
        <begin position="1"/>
        <end position="12"/>
    </location>
</feature>
<gene>
    <name evidence="2" type="ORF">FOC4_g10010267</name>
</gene>
<reference evidence="3" key="2">
    <citation type="journal article" date="2014" name="PLoS ONE">
        <title>Genome and Transcriptome Analysis of the Fungal Pathogen Fusarium oxysporum f. sp. cubense Causing Banana Vascular Wilt Disease.</title>
        <authorList>
            <person name="Guo L."/>
            <person name="Han L."/>
            <person name="Yang L."/>
            <person name="Zeng H."/>
            <person name="Fan D."/>
            <person name="Zhu Y."/>
            <person name="Feng Y."/>
            <person name="Wang G."/>
            <person name="Peng C."/>
            <person name="Jiang X."/>
            <person name="Zhou D."/>
            <person name="Ni P."/>
            <person name="Liang C."/>
            <person name="Liu L."/>
            <person name="Wang J."/>
            <person name="Mao C."/>
            <person name="Fang X."/>
            <person name="Peng M."/>
            <person name="Huang J."/>
        </authorList>
    </citation>
    <scope>NUCLEOTIDE SEQUENCE [LARGE SCALE GENOMIC DNA]</scope>
    <source>
        <strain evidence="3">race 4</strain>
    </source>
</reference>
<dbReference type="Proteomes" id="UP000016929">
    <property type="component" value="Unassembled WGS sequence"/>
</dbReference>
<organism evidence="2 3">
    <name type="scientific">Fusarium oxysporum f. sp. cubense (strain race 4)</name>
    <name type="common">Panama disease fungus</name>
    <dbReference type="NCBI Taxonomy" id="2502994"/>
    <lineage>
        <taxon>Eukaryota</taxon>
        <taxon>Fungi</taxon>
        <taxon>Dikarya</taxon>
        <taxon>Ascomycota</taxon>
        <taxon>Pezizomycotina</taxon>
        <taxon>Sordariomycetes</taxon>
        <taxon>Hypocreomycetidae</taxon>
        <taxon>Hypocreales</taxon>
        <taxon>Nectriaceae</taxon>
        <taxon>Fusarium</taxon>
        <taxon>Fusarium oxysporum species complex</taxon>
    </lineage>
</organism>
<dbReference type="EMBL" id="KB726307">
    <property type="protein sequence ID" value="EMT71748.1"/>
    <property type="molecule type" value="Genomic_DNA"/>
</dbReference>
<protein>
    <submittedName>
        <fullName evidence="2">Uncharacterized protein</fullName>
    </submittedName>
</protein>
<keyword evidence="3" id="KW-1185">Reference proteome</keyword>
<evidence type="ECO:0000313" key="2">
    <source>
        <dbReference type="EMBL" id="EMT71748.1"/>
    </source>
</evidence>
<evidence type="ECO:0000256" key="1">
    <source>
        <dbReference type="SAM" id="MobiDB-lite"/>
    </source>
</evidence>
<dbReference type="HOGENOM" id="CLU_178172_0_0_1"/>
<accession>N1RYT4</accession>
<reference evidence="3" key="1">
    <citation type="submission" date="2012-09" db="EMBL/GenBank/DDBJ databases">
        <title>Genome sequencing and comparative transcriptomics of race 1 and race 4 of banana pathogen: Fusarium oxysporum f. sp. cubense.</title>
        <authorList>
            <person name="Fang X."/>
            <person name="Huang J."/>
        </authorList>
    </citation>
    <scope>NUCLEOTIDE SEQUENCE [LARGE SCALE GENOMIC DNA]</scope>
    <source>
        <strain evidence="3">race 4</strain>
    </source>
</reference>
<feature type="non-terminal residue" evidence="2">
    <location>
        <position position="1"/>
    </location>
</feature>
<dbReference type="AlphaFoldDB" id="N1RYT4"/>
<evidence type="ECO:0000313" key="3">
    <source>
        <dbReference type="Proteomes" id="UP000016929"/>
    </source>
</evidence>
<name>N1RYT4_FUSC4</name>